<dbReference type="GO" id="GO:0016853">
    <property type="term" value="F:isomerase activity"/>
    <property type="evidence" value="ECO:0007669"/>
    <property type="project" value="InterPro"/>
</dbReference>
<name>A0A1V0QH49_9ACTN</name>
<dbReference type="AlphaFoldDB" id="A0A1V0QH49"/>
<dbReference type="Pfam" id="PF18678">
    <property type="entry name" value="AOC_like"/>
    <property type="match status" value="1"/>
</dbReference>
<reference evidence="2" key="1">
    <citation type="journal article" date="2017" name="J. Nat. Prod.">
        <title>Bi- and Tetracyclic Spirotetronates from the Coal Mine Fire Isolate Streptomyces sp. LC-6-2.</title>
        <authorList>
            <person name="Wang X."/>
            <person name="Elshahawi S.I."/>
            <person name="Cai W."/>
            <person name="Zhang Y."/>
            <person name="Ponomareva L.V."/>
            <person name="Chen X."/>
            <person name="Copley G.C."/>
            <person name="Hower J.C."/>
            <person name="Zhan C.G."/>
            <person name="Parkin S."/>
            <person name="Rohr J."/>
            <person name="Van Lanen S.G."/>
            <person name="Shaaban K.A."/>
            <person name="Thorson J.S."/>
        </authorList>
    </citation>
    <scope>NUCLEOTIDE SEQUENCE</scope>
    <source>
        <strain evidence="2">LC-6-2</strain>
    </source>
</reference>
<evidence type="ECO:0000259" key="1">
    <source>
        <dbReference type="Pfam" id="PF18678"/>
    </source>
</evidence>
<dbReference type="EMBL" id="KY432814">
    <property type="protein sequence ID" value="ARE67838.1"/>
    <property type="molecule type" value="Genomic_DNA"/>
</dbReference>
<evidence type="ECO:0000313" key="2">
    <source>
        <dbReference type="EMBL" id="ARE67838.1"/>
    </source>
</evidence>
<accession>A0A1V0QH49</accession>
<feature type="domain" description="Allene oxide cyclase barrel-like" evidence="1">
    <location>
        <begin position="45"/>
        <end position="167"/>
    </location>
</feature>
<dbReference type="InterPro" id="IPR041013">
    <property type="entry name" value="AOC-like"/>
</dbReference>
<dbReference type="GO" id="GO:0017000">
    <property type="term" value="P:antibiotic biosynthetic process"/>
    <property type="evidence" value="ECO:0007669"/>
    <property type="project" value="InterPro"/>
</dbReference>
<sequence>MVLQVLSDWLTPLVATPPKTVSPEVGALKDTGRSLILRDLREKVVAYESNNPDPTGTTPTENDFATVRLEIFGPDGTQIGTTEGAGRMLYRQEKDEHFIAYFGEEITLNDGNVIRAGGLVDDARLTAGEHATFPAVVVSGPLRGAIGFRQFRPLVKESHTTYESSIVVYRR</sequence>
<protein>
    <submittedName>
        <fullName evidence="2">AbsU</fullName>
    </submittedName>
</protein>
<dbReference type="SMR" id="A0A1V0QH49"/>
<proteinExistence type="predicted"/>
<organism evidence="2">
    <name type="scientific">Streptomyces sp. LC-6-2</name>
    <dbReference type="NCBI Taxonomy" id="1676287"/>
    <lineage>
        <taxon>Bacteria</taxon>
        <taxon>Bacillati</taxon>
        <taxon>Actinomycetota</taxon>
        <taxon>Actinomycetes</taxon>
        <taxon>Kitasatosporales</taxon>
        <taxon>Streptomycetaceae</taxon>
        <taxon>Streptomyces</taxon>
    </lineage>
</organism>